<proteinExistence type="predicted"/>
<gene>
    <name evidence="2" type="ORF">F511_26788</name>
</gene>
<dbReference type="EMBL" id="KV019047">
    <property type="protein sequence ID" value="KZV16512.1"/>
    <property type="molecule type" value="Genomic_DNA"/>
</dbReference>
<evidence type="ECO:0000313" key="2">
    <source>
        <dbReference type="EMBL" id="KZV16512.1"/>
    </source>
</evidence>
<feature type="region of interest" description="Disordered" evidence="1">
    <location>
        <begin position="1"/>
        <end position="82"/>
    </location>
</feature>
<sequence>MRREQQKHTDVDPSAPTTLAGALSAGPPPGSAGPKLTNLGPSHASYGSNEVKETRRTSRPTRNSGFTAGRGFNPSGGAPGGG</sequence>
<reference evidence="2 3" key="1">
    <citation type="journal article" date="2015" name="Proc. Natl. Acad. Sci. U.S.A.">
        <title>The resurrection genome of Boea hygrometrica: A blueprint for survival of dehydration.</title>
        <authorList>
            <person name="Xiao L."/>
            <person name="Yang G."/>
            <person name="Zhang L."/>
            <person name="Yang X."/>
            <person name="Zhao S."/>
            <person name="Ji Z."/>
            <person name="Zhou Q."/>
            <person name="Hu M."/>
            <person name="Wang Y."/>
            <person name="Chen M."/>
            <person name="Xu Y."/>
            <person name="Jin H."/>
            <person name="Xiao X."/>
            <person name="Hu G."/>
            <person name="Bao F."/>
            <person name="Hu Y."/>
            <person name="Wan P."/>
            <person name="Li L."/>
            <person name="Deng X."/>
            <person name="Kuang T."/>
            <person name="Xiang C."/>
            <person name="Zhu J.K."/>
            <person name="Oliver M.J."/>
            <person name="He Y."/>
        </authorList>
    </citation>
    <scope>NUCLEOTIDE SEQUENCE [LARGE SCALE GENOMIC DNA]</scope>
    <source>
        <strain evidence="3">cv. XS01</strain>
    </source>
</reference>
<dbReference type="AlphaFoldDB" id="A0A2Z7AC69"/>
<feature type="compositionally biased region" description="Basic and acidic residues" evidence="1">
    <location>
        <begin position="1"/>
        <end position="11"/>
    </location>
</feature>
<keyword evidence="3" id="KW-1185">Reference proteome</keyword>
<dbReference type="Proteomes" id="UP000250235">
    <property type="component" value="Unassembled WGS sequence"/>
</dbReference>
<evidence type="ECO:0000256" key="1">
    <source>
        <dbReference type="SAM" id="MobiDB-lite"/>
    </source>
</evidence>
<organism evidence="2 3">
    <name type="scientific">Dorcoceras hygrometricum</name>
    <dbReference type="NCBI Taxonomy" id="472368"/>
    <lineage>
        <taxon>Eukaryota</taxon>
        <taxon>Viridiplantae</taxon>
        <taxon>Streptophyta</taxon>
        <taxon>Embryophyta</taxon>
        <taxon>Tracheophyta</taxon>
        <taxon>Spermatophyta</taxon>
        <taxon>Magnoliopsida</taxon>
        <taxon>eudicotyledons</taxon>
        <taxon>Gunneridae</taxon>
        <taxon>Pentapetalae</taxon>
        <taxon>asterids</taxon>
        <taxon>lamiids</taxon>
        <taxon>Lamiales</taxon>
        <taxon>Gesneriaceae</taxon>
        <taxon>Didymocarpoideae</taxon>
        <taxon>Trichosporeae</taxon>
        <taxon>Loxocarpinae</taxon>
        <taxon>Dorcoceras</taxon>
    </lineage>
</organism>
<accession>A0A2Z7AC69</accession>
<name>A0A2Z7AC69_9LAMI</name>
<protein>
    <submittedName>
        <fullName evidence="2">Uncharacterized protein</fullName>
    </submittedName>
</protein>
<evidence type="ECO:0000313" key="3">
    <source>
        <dbReference type="Proteomes" id="UP000250235"/>
    </source>
</evidence>